<evidence type="ECO:0000313" key="2">
    <source>
        <dbReference type="Proteomes" id="UP000077248"/>
    </source>
</evidence>
<dbReference type="Proteomes" id="UP000077248">
    <property type="component" value="Unassembled WGS sequence"/>
</dbReference>
<dbReference type="KEGG" id="aalt:CC77DRAFT_218717"/>
<gene>
    <name evidence="1" type="ORF">CC77DRAFT_218717</name>
</gene>
<dbReference type="VEuPathDB" id="FungiDB:CC77DRAFT_218717"/>
<dbReference type="AlphaFoldDB" id="A0A177DHD1"/>
<sequence>MLSMCCWLHASCVRSDGVSGLVRFARHEFLLGGEAYKNIKASQEPVIYHTSQVIHQG</sequence>
<dbReference type="RefSeq" id="XP_018383660.1">
    <property type="nucleotide sequence ID" value="XM_018530706.1"/>
</dbReference>
<reference evidence="1 2" key="1">
    <citation type="submission" date="2016-05" db="EMBL/GenBank/DDBJ databases">
        <title>Comparative analysis of secretome profiles of manganese(II)-oxidizing ascomycete fungi.</title>
        <authorList>
            <consortium name="DOE Joint Genome Institute"/>
            <person name="Zeiner C.A."/>
            <person name="Purvine S.O."/>
            <person name="Zink E.M."/>
            <person name="Wu S."/>
            <person name="Pasa-Tolic L."/>
            <person name="Chaput D.L."/>
            <person name="Haridas S."/>
            <person name="Grigoriev I.V."/>
            <person name="Santelli C.M."/>
            <person name="Hansel C.M."/>
        </authorList>
    </citation>
    <scope>NUCLEOTIDE SEQUENCE [LARGE SCALE GENOMIC DNA]</scope>
    <source>
        <strain evidence="1 2">SRC1lrK2f</strain>
    </source>
</reference>
<proteinExistence type="predicted"/>
<accession>A0A177DHD1</accession>
<name>A0A177DHD1_ALTAL</name>
<evidence type="ECO:0000313" key="1">
    <source>
        <dbReference type="EMBL" id="OAG18239.1"/>
    </source>
</evidence>
<dbReference type="EMBL" id="KV441484">
    <property type="protein sequence ID" value="OAG18239.1"/>
    <property type="molecule type" value="Genomic_DNA"/>
</dbReference>
<protein>
    <submittedName>
        <fullName evidence="1">Uncharacterized protein</fullName>
    </submittedName>
</protein>
<dbReference type="GeneID" id="29116300"/>
<keyword evidence="2" id="KW-1185">Reference proteome</keyword>
<organism evidence="1 2">
    <name type="scientific">Alternaria alternata</name>
    <name type="common">Alternaria rot fungus</name>
    <name type="synonym">Torula alternata</name>
    <dbReference type="NCBI Taxonomy" id="5599"/>
    <lineage>
        <taxon>Eukaryota</taxon>
        <taxon>Fungi</taxon>
        <taxon>Dikarya</taxon>
        <taxon>Ascomycota</taxon>
        <taxon>Pezizomycotina</taxon>
        <taxon>Dothideomycetes</taxon>
        <taxon>Pleosporomycetidae</taxon>
        <taxon>Pleosporales</taxon>
        <taxon>Pleosporineae</taxon>
        <taxon>Pleosporaceae</taxon>
        <taxon>Alternaria</taxon>
        <taxon>Alternaria sect. Alternaria</taxon>
        <taxon>Alternaria alternata complex</taxon>
    </lineage>
</organism>